<dbReference type="SUPFAM" id="SSF50129">
    <property type="entry name" value="GroES-like"/>
    <property type="match status" value="1"/>
</dbReference>
<dbReference type="KEGG" id="cma:Cmaq_1684"/>
<dbReference type="InterPro" id="IPR011032">
    <property type="entry name" value="GroES-like_sf"/>
</dbReference>
<dbReference type="STRING" id="397948.Cmaq_1684"/>
<evidence type="ECO:0000313" key="4">
    <source>
        <dbReference type="Proteomes" id="UP000001137"/>
    </source>
</evidence>
<feature type="domain" description="Enoyl reductase (ER)" evidence="2">
    <location>
        <begin position="9"/>
        <end position="328"/>
    </location>
</feature>
<accession>A8MAD0</accession>
<dbReference type="Pfam" id="PF08240">
    <property type="entry name" value="ADH_N"/>
    <property type="match status" value="1"/>
</dbReference>
<dbReference type="RefSeq" id="WP_012186726.1">
    <property type="nucleotide sequence ID" value="NC_009954.1"/>
</dbReference>
<gene>
    <name evidence="3" type="ordered locus">Cmaq_1684</name>
</gene>
<dbReference type="SUPFAM" id="SSF51735">
    <property type="entry name" value="NAD(P)-binding Rossmann-fold domains"/>
    <property type="match status" value="1"/>
</dbReference>
<dbReference type="EMBL" id="CP000852">
    <property type="protein sequence ID" value="ABW02507.1"/>
    <property type="molecule type" value="Genomic_DNA"/>
</dbReference>
<dbReference type="Pfam" id="PF00107">
    <property type="entry name" value="ADH_zinc_N"/>
    <property type="match status" value="1"/>
</dbReference>
<dbReference type="InterPro" id="IPR051603">
    <property type="entry name" value="Zinc-ADH_QOR/CCCR"/>
</dbReference>
<dbReference type="GO" id="GO:0016491">
    <property type="term" value="F:oxidoreductase activity"/>
    <property type="evidence" value="ECO:0007669"/>
    <property type="project" value="InterPro"/>
</dbReference>
<protein>
    <submittedName>
        <fullName evidence="3">Alcohol dehydrogenase GroES domain protein</fullName>
    </submittedName>
</protein>
<dbReference type="OrthoDB" id="8709at2157"/>
<dbReference type="AlphaFoldDB" id="A8MAD0"/>
<evidence type="ECO:0000313" key="3">
    <source>
        <dbReference type="EMBL" id="ABW02507.1"/>
    </source>
</evidence>
<dbReference type="HOGENOM" id="CLU_026673_3_4_2"/>
<dbReference type="InterPro" id="IPR013154">
    <property type="entry name" value="ADH-like_N"/>
</dbReference>
<dbReference type="SMART" id="SM00829">
    <property type="entry name" value="PKS_ER"/>
    <property type="match status" value="1"/>
</dbReference>
<dbReference type="eggNOG" id="arCOG01458">
    <property type="taxonomic scope" value="Archaea"/>
</dbReference>
<dbReference type="PANTHER" id="PTHR44154">
    <property type="entry name" value="QUINONE OXIDOREDUCTASE"/>
    <property type="match status" value="1"/>
</dbReference>
<proteinExistence type="predicted"/>
<dbReference type="Proteomes" id="UP000001137">
    <property type="component" value="Chromosome"/>
</dbReference>
<dbReference type="CDD" id="cd08264">
    <property type="entry name" value="Zn_ADH_like2"/>
    <property type="match status" value="1"/>
</dbReference>
<dbReference type="PANTHER" id="PTHR44154:SF1">
    <property type="entry name" value="QUINONE OXIDOREDUCTASE"/>
    <property type="match status" value="1"/>
</dbReference>
<organism evidence="3 4">
    <name type="scientific">Caldivirga maquilingensis (strain ATCC 700844 / DSM 13496 / JCM 10307 / IC-167)</name>
    <dbReference type="NCBI Taxonomy" id="397948"/>
    <lineage>
        <taxon>Archaea</taxon>
        <taxon>Thermoproteota</taxon>
        <taxon>Thermoprotei</taxon>
        <taxon>Thermoproteales</taxon>
        <taxon>Thermoproteaceae</taxon>
        <taxon>Caldivirga</taxon>
    </lineage>
</organism>
<keyword evidence="4" id="KW-1185">Reference proteome</keyword>
<reference evidence="3 4" key="1">
    <citation type="submission" date="2007-10" db="EMBL/GenBank/DDBJ databases">
        <title>Complete sequence of Caldivirga maquilingensis IC-167.</title>
        <authorList>
            <consortium name="US DOE Joint Genome Institute"/>
            <person name="Copeland A."/>
            <person name="Lucas S."/>
            <person name="Lapidus A."/>
            <person name="Barry K."/>
            <person name="Glavina del Rio T."/>
            <person name="Dalin E."/>
            <person name="Tice H."/>
            <person name="Pitluck S."/>
            <person name="Saunders E."/>
            <person name="Brettin T."/>
            <person name="Bruce D."/>
            <person name="Detter J.C."/>
            <person name="Han C."/>
            <person name="Schmutz J."/>
            <person name="Larimer F."/>
            <person name="Land M."/>
            <person name="Hauser L."/>
            <person name="Kyrpides N."/>
            <person name="Ivanova N."/>
            <person name="Biddle J.F."/>
            <person name="Zhang Z."/>
            <person name="Fitz-Gibbon S.T."/>
            <person name="Lowe T.M."/>
            <person name="Saltikov C."/>
            <person name="House C.H."/>
            <person name="Richardson P."/>
        </authorList>
    </citation>
    <scope>NUCLEOTIDE SEQUENCE [LARGE SCALE GENOMIC DNA]</scope>
    <source>
        <strain evidence="4">ATCC 700844 / DSM 13496 / JCM 10307 / IC-167</strain>
    </source>
</reference>
<dbReference type="InterPro" id="IPR013149">
    <property type="entry name" value="ADH-like_C"/>
</dbReference>
<keyword evidence="1" id="KW-0521">NADP</keyword>
<sequence length="330" mass="35987">MRAVVFEKSDLNDLRVVELSRPKPNPHEVVIRVTESGVNPVDYYTVTSRWVKPIPHIPGAEFAGIVEEVGEHVSVVKPGDKVVVYGRVFDGTCDLCLASMENLCRNGGIIGIVTNGGWAEYAIVPDRNLIKLPDDVNWDLAASLPVAALTSYHALREANLRAGETLVVFGASGNTGQFAVQLGKLMGARVIAVSGKNWVSELGADYVASIDNVKDVVEKATDGRMADVVVDPLGERTWGVSLPLLGRGGRWVTFGQLTGGEVKIQLSLLYSNQFKLIGSTGGTRRELLELVNIMSKLKVKVDKYYELSEAKEALNRLFSPQRNGRIMIKI</sequence>
<dbReference type="InterPro" id="IPR020843">
    <property type="entry name" value="ER"/>
</dbReference>
<name>A8MAD0_CALMQ</name>
<evidence type="ECO:0000256" key="1">
    <source>
        <dbReference type="ARBA" id="ARBA00022857"/>
    </source>
</evidence>
<evidence type="ECO:0000259" key="2">
    <source>
        <dbReference type="SMART" id="SM00829"/>
    </source>
</evidence>
<dbReference type="InterPro" id="IPR036291">
    <property type="entry name" value="NAD(P)-bd_dom_sf"/>
</dbReference>
<dbReference type="GeneID" id="5710367"/>
<dbReference type="Gene3D" id="3.90.180.10">
    <property type="entry name" value="Medium-chain alcohol dehydrogenases, catalytic domain"/>
    <property type="match status" value="1"/>
</dbReference>